<organism evidence="1 2">
    <name type="scientific">Prunus armeniaca</name>
    <name type="common">Apricot</name>
    <name type="synonym">Armeniaca vulgaris</name>
    <dbReference type="NCBI Taxonomy" id="36596"/>
    <lineage>
        <taxon>Eukaryota</taxon>
        <taxon>Viridiplantae</taxon>
        <taxon>Streptophyta</taxon>
        <taxon>Embryophyta</taxon>
        <taxon>Tracheophyta</taxon>
        <taxon>Spermatophyta</taxon>
        <taxon>Magnoliopsida</taxon>
        <taxon>eudicotyledons</taxon>
        <taxon>Gunneridae</taxon>
        <taxon>Pentapetalae</taxon>
        <taxon>rosids</taxon>
        <taxon>fabids</taxon>
        <taxon>Rosales</taxon>
        <taxon>Rosaceae</taxon>
        <taxon>Amygdaloideae</taxon>
        <taxon>Amygdaleae</taxon>
        <taxon>Prunus</taxon>
    </lineage>
</organism>
<name>A0A6J5XY45_PRUAR</name>
<reference evidence="2" key="1">
    <citation type="journal article" date="2020" name="Genome Biol.">
        <title>Gamete binning: chromosome-level and haplotype-resolved genome assembly enabled by high-throughput single-cell sequencing of gamete genomes.</title>
        <authorList>
            <person name="Campoy J.A."/>
            <person name="Sun H."/>
            <person name="Goel M."/>
            <person name="Jiao W.-B."/>
            <person name="Folz-Donahue K."/>
            <person name="Wang N."/>
            <person name="Rubio M."/>
            <person name="Liu C."/>
            <person name="Kukat C."/>
            <person name="Ruiz D."/>
            <person name="Huettel B."/>
            <person name="Schneeberger K."/>
        </authorList>
    </citation>
    <scope>NUCLEOTIDE SEQUENCE [LARGE SCALE GENOMIC DNA]</scope>
    <source>
        <strain evidence="2">cv. Rojo Pasion</strain>
    </source>
</reference>
<accession>A0A6J5XY45</accession>
<dbReference type="AlphaFoldDB" id="A0A6J5XY45"/>
<evidence type="ECO:0000313" key="1">
    <source>
        <dbReference type="EMBL" id="CAB4317182.1"/>
    </source>
</evidence>
<dbReference type="EMBL" id="CAEKKB010000007">
    <property type="protein sequence ID" value="CAB4317182.1"/>
    <property type="molecule type" value="Genomic_DNA"/>
</dbReference>
<proteinExistence type="predicted"/>
<protein>
    <submittedName>
        <fullName evidence="1">Uncharacterized protein</fullName>
    </submittedName>
</protein>
<evidence type="ECO:0000313" key="2">
    <source>
        <dbReference type="Proteomes" id="UP000507245"/>
    </source>
</evidence>
<dbReference type="Proteomes" id="UP000507245">
    <property type="component" value="Unassembled WGS sequence"/>
</dbReference>
<keyword evidence="2" id="KW-1185">Reference proteome</keyword>
<sequence>MNNLRDCFLLLDMLQMGSLDPYNLDEEKDNVYIMDPLGARHPHDVWKRIVNA</sequence>
<gene>
    <name evidence="1" type="ORF">ORAREDHAP_LOCUS43888</name>
</gene>